<dbReference type="InterPro" id="IPR037524">
    <property type="entry name" value="PA14/GLEYA"/>
</dbReference>
<dbReference type="SUPFAM" id="SSF49785">
    <property type="entry name" value="Galactose-binding domain-like"/>
    <property type="match status" value="1"/>
</dbReference>
<dbReference type="InterPro" id="IPR036156">
    <property type="entry name" value="Beta-gal/glucu_dom_sf"/>
</dbReference>
<dbReference type="SUPFAM" id="SSF49303">
    <property type="entry name" value="beta-Galactosidase/glucuronidase domain"/>
    <property type="match status" value="1"/>
</dbReference>
<dbReference type="SMART" id="SM00758">
    <property type="entry name" value="PA14"/>
    <property type="match status" value="1"/>
</dbReference>
<dbReference type="Gene3D" id="2.60.120.260">
    <property type="entry name" value="Galactose-binding domain-like"/>
    <property type="match status" value="1"/>
</dbReference>
<evidence type="ECO:0000256" key="1">
    <source>
        <dbReference type="ARBA" id="ARBA00007401"/>
    </source>
</evidence>
<proteinExistence type="inferred from homology"/>
<dbReference type="PROSITE" id="PS51820">
    <property type="entry name" value="PA14"/>
    <property type="match status" value="1"/>
</dbReference>
<dbReference type="RefSeq" id="WP_185053447.1">
    <property type="nucleotide sequence ID" value="NZ_BAABIX010000011.1"/>
</dbReference>
<dbReference type="Pfam" id="PF00703">
    <property type="entry name" value="Glyco_hydro_2"/>
    <property type="match status" value="1"/>
</dbReference>
<dbReference type="InterPro" id="IPR011658">
    <property type="entry name" value="PA14_dom"/>
</dbReference>
<dbReference type="InterPro" id="IPR008979">
    <property type="entry name" value="Galactose-bd-like_sf"/>
</dbReference>
<dbReference type="SUPFAM" id="SSF51445">
    <property type="entry name" value="(Trans)glycosidases"/>
    <property type="match status" value="1"/>
</dbReference>
<gene>
    <name evidence="6" type="ORF">HNP84_006338</name>
</gene>
<evidence type="ECO:0000259" key="5">
    <source>
        <dbReference type="PROSITE" id="PS51820"/>
    </source>
</evidence>
<keyword evidence="3" id="KW-0326">Glycosidase</keyword>
<sequence>MTATRRTPRTPLLLLLGLLLGLAHTVVGTTAARADEPVADKHGLRGDYYLQSRAGAFDFAELKATVVDPNIEMADLNPVFQTLTGRSDDVSVRWTGRIEPKLTQTYTFSMVGDNGYRLWVNNQLIIDHWVDDWDIEQVGTPIALEAGKKYDFKIEYFEHFGGANLRLRWQAPGLEKQIVPAEAFYLPEGFDPPGPESAAVDESGQTVTLDFAEDLAPLPQNAHQHLVTTVSGTAYPATSAALKDGDPSVVLLKLTYPVPMQAGNTVRTAYDGQGGITTAAGAPLEEYKQVGVANGSRYTLHTPWTDDVDARNPLPEYPRPQLRRDDWRSLNGTWQFAGAAQGEAPPFGKDLAEKIVVPFPVESLLSGVQRHEERMFYRRTFKVPGDWKGDRLLLHLDAVDWEATVYVNGKQVGTHKGGYDRFTVDVTDVLKPRGEQELIVAVYDPTDRGRQPIGKQRLNPSGIWYTTVSGIWQSVWMEPVAQTRVDSLKLTPDVPGSALKVTVNGSAGNDTVAVVTARAGKRVIGTVTGKVGAELTLPIRNPRLWSPEDPYLYDLRVQLKRGHKTVDEVDSYFGMRSVGVGQVNGTTRLLLNGKDVFHMGPLDQGFWPDGIYTAPTDKALKYDLDQTKKLGFNMVRKHVKVEPDRWYYWADKLGLLVWQDMPSMFGNLTAADKAQFEAEMHEMVQQHISSPSVVMWVTLNEGWGQYDQARLADQVKSWDPSRLVNNMSGVNCCGAVDGGNGDVVDVHNYPGPGTPREPSATRASVIGEYGGLGMPVIGHTWSGGGWGYATEPDPAALTDRYVQMSQELDRLRSCSGLSAAVYTQTTDVETELNGLMTYDRAVTKPDVQRVHDANKAVTDATPAAC</sequence>
<dbReference type="SUPFAM" id="SSF56988">
    <property type="entry name" value="Anthrax protective antigen"/>
    <property type="match status" value="1"/>
</dbReference>
<dbReference type="Gene3D" id="3.20.20.80">
    <property type="entry name" value="Glycosidases"/>
    <property type="match status" value="1"/>
</dbReference>
<dbReference type="InterPro" id="IPR006102">
    <property type="entry name" value="Ig-like_GH2"/>
</dbReference>
<keyword evidence="7" id="KW-1185">Reference proteome</keyword>
<dbReference type="PANTHER" id="PTHR42732">
    <property type="entry name" value="BETA-GALACTOSIDASE"/>
    <property type="match status" value="1"/>
</dbReference>
<evidence type="ECO:0000256" key="2">
    <source>
        <dbReference type="ARBA" id="ARBA00022801"/>
    </source>
</evidence>
<feature type="domain" description="PA14" evidence="5">
    <location>
        <begin position="39"/>
        <end position="183"/>
    </location>
</feature>
<evidence type="ECO:0000256" key="4">
    <source>
        <dbReference type="SAM" id="SignalP"/>
    </source>
</evidence>
<dbReference type="GO" id="GO:0004553">
    <property type="term" value="F:hydrolase activity, hydrolyzing O-glycosyl compounds"/>
    <property type="evidence" value="ECO:0007669"/>
    <property type="project" value="InterPro"/>
</dbReference>
<dbReference type="InterPro" id="IPR006103">
    <property type="entry name" value="Glyco_hydro_2_cat"/>
</dbReference>
<dbReference type="Gene3D" id="3.90.182.10">
    <property type="entry name" value="Toxin - Anthrax Protective Antigen,domain 1"/>
    <property type="match status" value="1"/>
</dbReference>
<dbReference type="PANTHER" id="PTHR42732:SF2">
    <property type="entry name" value="BETA-MANNOSIDASE"/>
    <property type="match status" value="1"/>
</dbReference>
<dbReference type="EMBL" id="JACHGN010000014">
    <property type="protein sequence ID" value="MBB5136591.1"/>
    <property type="molecule type" value="Genomic_DNA"/>
</dbReference>
<dbReference type="Gene3D" id="2.60.40.10">
    <property type="entry name" value="Immunoglobulins"/>
    <property type="match status" value="1"/>
</dbReference>
<evidence type="ECO:0000256" key="3">
    <source>
        <dbReference type="ARBA" id="ARBA00023295"/>
    </source>
</evidence>
<reference evidence="6 7" key="1">
    <citation type="submission" date="2020-08" db="EMBL/GenBank/DDBJ databases">
        <title>Genomic Encyclopedia of Type Strains, Phase IV (KMG-IV): sequencing the most valuable type-strain genomes for metagenomic binning, comparative biology and taxonomic classification.</title>
        <authorList>
            <person name="Goeker M."/>
        </authorList>
    </citation>
    <scope>NUCLEOTIDE SEQUENCE [LARGE SCALE GENOMIC DNA]</scope>
    <source>
        <strain evidence="6 7">DSM 45615</strain>
    </source>
</reference>
<keyword evidence="4" id="KW-0732">Signal</keyword>
<accession>A0A840PFH2</accession>
<dbReference type="InterPro" id="IPR017853">
    <property type="entry name" value="GH"/>
</dbReference>
<dbReference type="Pfam" id="PF22666">
    <property type="entry name" value="Glyco_hydro_2_N2"/>
    <property type="match status" value="1"/>
</dbReference>
<organism evidence="6 7">
    <name type="scientific">Thermocatellispora tengchongensis</name>
    <dbReference type="NCBI Taxonomy" id="1073253"/>
    <lineage>
        <taxon>Bacteria</taxon>
        <taxon>Bacillati</taxon>
        <taxon>Actinomycetota</taxon>
        <taxon>Actinomycetes</taxon>
        <taxon>Streptosporangiales</taxon>
        <taxon>Streptosporangiaceae</taxon>
        <taxon>Thermocatellispora</taxon>
    </lineage>
</organism>
<comment type="caution">
    <text evidence="6">The sequence shown here is derived from an EMBL/GenBank/DDBJ whole genome shotgun (WGS) entry which is preliminary data.</text>
</comment>
<evidence type="ECO:0000313" key="7">
    <source>
        <dbReference type="Proteomes" id="UP000578449"/>
    </source>
</evidence>
<dbReference type="Proteomes" id="UP000578449">
    <property type="component" value="Unassembled WGS sequence"/>
</dbReference>
<dbReference type="InterPro" id="IPR054593">
    <property type="entry name" value="Beta-mannosidase-like_N2"/>
</dbReference>
<dbReference type="Pfam" id="PF02836">
    <property type="entry name" value="Glyco_hydro_2_C"/>
    <property type="match status" value="1"/>
</dbReference>
<name>A0A840PFH2_9ACTN</name>
<protein>
    <recommendedName>
        <fullName evidence="5">PA14 domain-containing protein</fullName>
    </recommendedName>
</protein>
<keyword evidence="2" id="KW-0378">Hydrolase</keyword>
<dbReference type="AlphaFoldDB" id="A0A840PFH2"/>
<feature type="chain" id="PRO_5039502258" description="PA14 domain-containing protein" evidence="4">
    <location>
        <begin position="26"/>
        <end position="865"/>
    </location>
</feature>
<comment type="similarity">
    <text evidence="1">Belongs to the glycosyl hydrolase 2 family.</text>
</comment>
<dbReference type="GO" id="GO:0005975">
    <property type="term" value="P:carbohydrate metabolic process"/>
    <property type="evidence" value="ECO:0007669"/>
    <property type="project" value="InterPro"/>
</dbReference>
<feature type="signal peptide" evidence="4">
    <location>
        <begin position="1"/>
        <end position="25"/>
    </location>
</feature>
<dbReference type="Pfam" id="PF07691">
    <property type="entry name" value="PA14"/>
    <property type="match status" value="1"/>
</dbReference>
<dbReference type="InterPro" id="IPR051913">
    <property type="entry name" value="GH2_Domain-Containing"/>
</dbReference>
<evidence type="ECO:0000313" key="6">
    <source>
        <dbReference type="EMBL" id="MBB5136591.1"/>
    </source>
</evidence>
<dbReference type="InterPro" id="IPR013783">
    <property type="entry name" value="Ig-like_fold"/>
</dbReference>